<feature type="transmembrane region" description="Helical" evidence="1">
    <location>
        <begin position="61"/>
        <end position="86"/>
    </location>
</feature>
<evidence type="ECO:0000313" key="2">
    <source>
        <dbReference type="EMBL" id="OGI77202.1"/>
    </source>
</evidence>
<proteinExistence type="predicted"/>
<dbReference type="Proteomes" id="UP000178374">
    <property type="component" value="Unassembled WGS sequence"/>
</dbReference>
<dbReference type="AlphaFoldDB" id="A0A1F6W5X0"/>
<dbReference type="STRING" id="1801750.A3B85_03040"/>
<comment type="caution">
    <text evidence="2">The sequence shown here is derived from an EMBL/GenBank/DDBJ whole genome shotgun (WGS) entry which is preliminary data.</text>
</comment>
<evidence type="ECO:0000313" key="3">
    <source>
        <dbReference type="Proteomes" id="UP000178374"/>
    </source>
</evidence>
<keyword evidence="1" id="KW-0812">Transmembrane</keyword>
<dbReference type="EMBL" id="MFUA01000013">
    <property type="protein sequence ID" value="OGI77202.1"/>
    <property type="molecule type" value="Genomic_DNA"/>
</dbReference>
<keyword evidence="1" id="KW-0472">Membrane</keyword>
<reference evidence="2 3" key="1">
    <citation type="journal article" date="2016" name="Nat. Commun.">
        <title>Thousands of microbial genomes shed light on interconnected biogeochemical processes in an aquifer system.</title>
        <authorList>
            <person name="Anantharaman K."/>
            <person name="Brown C.T."/>
            <person name="Hug L.A."/>
            <person name="Sharon I."/>
            <person name="Castelle C.J."/>
            <person name="Probst A.J."/>
            <person name="Thomas B.C."/>
            <person name="Singh A."/>
            <person name="Wilkins M.J."/>
            <person name="Karaoz U."/>
            <person name="Brodie E.L."/>
            <person name="Williams K.H."/>
            <person name="Hubbard S.S."/>
            <person name="Banfield J.F."/>
        </authorList>
    </citation>
    <scope>NUCLEOTIDE SEQUENCE [LARGE SCALE GENOMIC DNA]</scope>
</reference>
<organism evidence="2 3">
    <name type="scientific">Candidatus Nomurabacteria bacterium RIFCSPHIGHO2_02_FULL_37_13</name>
    <dbReference type="NCBI Taxonomy" id="1801750"/>
    <lineage>
        <taxon>Bacteria</taxon>
        <taxon>Candidatus Nomuraibacteriota</taxon>
    </lineage>
</organism>
<gene>
    <name evidence="2" type="ORF">A3B85_03040</name>
</gene>
<protein>
    <submittedName>
        <fullName evidence="2">Uncharacterized protein</fullName>
    </submittedName>
</protein>
<keyword evidence="1" id="KW-1133">Transmembrane helix</keyword>
<feature type="transmembrane region" description="Helical" evidence="1">
    <location>
        <begin position="20"/>
        <end position="49"/>
    </location>
</feature>
<accession>A0A1F6W5X0</accession>
<sequence>MSSFKNIETLLKRLREKTILGWVVIIPIVVIVLGTWPVLGLIYGIYVLYSNKIEDSKKIEILKECVSLILLLMTFGFLFWFSNFIFGSSFINY</sequence>
<evidence type="ECO:0000256" key="1">
    <source>
        <dbReference type="SAM" id="Phobius"/>
    </source>
</evidence>
<name>A0A1F6W5X0_9BACT</name>